<dbReference type="InterPro" id="IPR015915">
    <property type="entry name" value="Kelch-typ_b-propeller"/>
</dbReference>
<organism evidence="2 3">
    <name type="scientific">Teladorsagia circumcincta</name>
    <name type="common">Brown stomach worm</name>
    <name type="synonym">Ostertagia circumcincta</name>
    <dbReference type="NCBI Taxonomy" id="45464"/>
    <lineage>
        <taxon>Eukaryota</taxon>
        <taxon>Metazoa</taxon>
        <taxon>Ecdysozoa</taxon>
        <taxon>Nematoda</taxon>
        <taxon>Chromadorea</taxon>
        <taxon>Rhabditida</taxon>
        <taxon>Rhabditina</taxon>
        <taxon>Rhabditomorpha</taxon>
        <taxon>Strongyloidea</taxon>
        <taxon>Trichostrongylidae</taxon>
        <taxon>Teladorsagia</taxon>
    </lineage>
</organism>
<evidence type="ECO:0000313" key="3">
    <source>
        <dbReference type="Proteomes" id="UP000230423"/>
    </source>
</evidence>
<dbReference type="OrthoDB" id="45365at2759"/>
<reference evidence="2 3" key="1">
    <citation type="submission" date="2015-09" db="EMBL/GenBank/DDBJ databases">
        <title>Draft genome of the parasitic nematode Teladorsagia circumcincta isolate WARC Sus (inbred).</title>
        <authorList>
            <person name="Mitreva M."/>
        </authorList>
    </citation>
    <scope>NUCLEOTIDE SEQUENCE [LARGE SCALE GENOMIC DNA]</scope>
    <source>
        <strain evidence="2 3">S</strain>
    </source>
</reference>
<evidence type="ECO:0000313" key="2">
    <source>
        <dbReference type="EMBL" id="PIO61148.1"/>
    </source>
</evidence>
<keyword evidence="1" id="KW-0880">Kelch repeat</keyword>
<accession>A0A2G9TTC3</accession>
<gene>
    <name evidence="2" type="ORF">TELCIR_17337</name>
</gene>
<keyword evidence="3" id="KW-1185">Reference proteome</keyword>
<dbReference type="Pfam" id="PF01344">
    <property type="entry name" value="Kelch_1"/>
    <property type="match status" value="1"/>
</dbReference>
<protein>
    <submittedName>
        <fullName evidence="2">Kelch repeat protein</fullName>
    </submittedName>
</protein>
<dbReference type="InterPro" id="IPR006652">
    <property type="entry name" value="Kelch_1"/>
</dbReference>
<name>A0A2G9TTC3_TELCI</name>
<dbReference type="Proteomes" id="UP000230423">
    <property type="component" value="Unassembled WGS sequence"/>
</dbReference>
<dbReference type="SUPFAM" id="SSF117281">
    <property type="entry name" value="Kelch motif"/>
    <property type="match status" value="1"/>
</dbReference>
<sequence length="91" mass="10454">MTLTLHLKTVQAKQAWSPVNQNDNGQHTEKNWPPVALAAVDEELFAVGGFDGIAYLETVEIFDAKENQWRHHSRMNDRRHEAGVSAVWMRR</sequence>
<dbReference type="Gene3D" id="2.120.10.80">
    <property type="entry name" value="Kelch-type beta propeller"/>
    <property type="match status" value="1"/>
</dbReference>
<dbReference type="EMBL" id="KZ354124">
    <property type="protein sequence ID" value="PIO61148.1"/>
    <property type="molecule type" value="Genomic_DNA"/>
</dbReference>
<dbReference type="AlphaFoldDB" id="A0A2G9TTC3"/>
<dbReference type="SMART" id="SM00612">
    <property type="entry name" value="Kelch"/>
    <property type="match status" value="1"/>
</dbReference>
<proteinExistence type="predicted"/>
<evidence type="ECO:0000256" key="1">
    <source>
        <dbReference type="ARBA" id="ARBA00022441"/>
    </source>
</evidence>